<dbReference type="AlphaFoldDB" id="A0A935TE49"/>
<reference evidence="2 3" key="1">
    <citation type="submission" date="2020-10" db="EMBL/GenBank/DDBJ databases">
        <title>Connecting structure to function with the recovery of over 1000 high-quality activated sludge metagenome-assembled genomes encoding full-length rRNA genes using long-read sequencing.</title>
        <authorList>
            <person name="Singleton C.M."/>
            <person name="Petriglieri F."/>
            <person name="Kristensen J.M."/>
            <person name="Kirkegaard R.H."/>
            <person name="Michaelsen T.Y."/>
            <person name="Andersen M.H."/>
            <person name="Karst S.M."/>
            <person name="Dueholm M.S."/>
            <person name="Nielsen P.H."/>
            <person name="Albertsen M."/>
        </authorList>
    </citation>
    <scope>NUCLEOTIDE SEQUENCE [LARGE SCALE GENOMIC DNA]</scope>
    <source>
        <strain evidence="2">Fred_18-Q3-R57-64_BAT3C.720</strain>
    </source>
</reference>
<evidence type="ECO:0000313" key="3">
    <source>
        <dbReference type="Proteomes" id="UP000706151"/>
    </source>
</evidence>
<comment type="caution">
    <text evidence="2">The sequence shown here is derived from an EMBL/GenBank/DDBJ whole genome shotgun (WGS) entry which is preliminary data.</text>
</comment>
<evidence type="ECO:0000313" key="2">
    <source>
        <dbReference type="EMBL" id="MBK7954667.1"/>
    </source>
</evidence>
<dbReference type="EMBL" id="JADJOT010000009">
    <property type="protein sequence ID" value="MBK7954667.1"/>
    <property type="molecule type" value="Genomic_DNA"/>
</dbReference>
<sequence>MNKHEVTGAARDISRNMSKAEHKTAREDIADQYKSDKSACKAMVGNARHVCMAEAKGRRQVAKAGLEANYRPSEKHQHELNTAILDAAYATAREKCGSLSGDAKDVCRNEAKGAHLAAKGEAKLAAQAIIASARNVAAEARRNAAAANRDVVSAP</sequence>
<evidence type="ECO:0000256" key="1">
    <source>
        <dbReference type="SAM" id="MobiDB-lite"/>
    </source>
</evidence>
<proteinExistence type="predicted"/>
<feature type="region of interest" description="Disordered" evidence="1">
    <location>
        <begin position="1"/>
        <end position="25"/>
    </location>
</feature>
<dbReference type="Proteomes" id="UP000706151">
    <property type="component" value="Unassembled WGS sequence"/>
</dbReference>
<name>A0A935TE49_9PROT</name>
<protein>
    <submittedName>
        <fullName evidence="2">Uncharacterized protein</fullName>
    </submittedName>
</protein>
<gene>
    <name evidence="2" type="ORF">IPK02_12320</name>
</gene>
<accession>A0A935TE49</accession>
<organism evidence="2 3">
    <name type="scientific">Candidatus Accumulibacter affinis</name>
    <dbReference type="NCBI Taxonomy" id="2954384"/>
    <lineage>
        <taxon>Bacteria</taxon>
        <taxon>Pseudomonadati</taxon>
        <taxon>Pseudomonadota</taxon>
        <taxon>Betaproteobacteria</taxon>
        <taxon>Candidatus Accumulibacter</taxon>
    </lineage>
</organism>